<name>A0A0F6AIE8_9GAMM</name>
<proteinExistence type="predicted"/>
<evidence type="ECO:0000256" key="1">
    <source>
        <dbReference type="SAM" id="Phobius"/>
    </source>
</evidence>
<sequence length="101" mass="12157">MARKFESFQAFYQFYLQEHQNKHCRRMHFVGSALVISILIVMLITQYWALLFALPICGYGFAWFGHVYYEHNKPATFQYPLYSFLADWVMFKDIITRKVTI</sequence>
<dbReference type="RefSeq" id="WP_046354545.1">
    <property type="nucleotide sequence ID" value="NZ_AUXW01000062.1"/>
</dbReference>
<keyword evidence="1" id="KW-0812">Transmembrane</keyword>
<keyword evidence="1" id="KW-0472">Membrane</keyword>
<evidence type="ECO:0000313" key="2">
    <source>
        <dbReference type="EMBL" id="KKE85274.1"/>
    </source>
</evidence>
<protein>
    <recommendedName>
        <fullName evidence="4">DUF962 domain-containing protein</fullName>
    </recommendedName>
</protein>
<dbReference type="PANTHER" id="PTHR34205">
    <property type="entry name" value="TRANSMEMBRANE PROTEIN"/>
    <property type="match status" value="1"/>
</dbReference>
<dbReference type="InterPro" id="IPR009305">
    <property type="entry name" value="Mpo1-like"/>
</dbReference>
<keyword evidence="1" id="KW-1133">Transmembrane helix</keyword>
<organism evidence="2 3">
    <name type="scientific">Pseudoalteromonas luteoviolacea S4054</name>
    <dbReference type="NCBI Taxonomy" id="1129367"/>
    <lineage>
        <taxon>Bacteria</taxon>
        <taxon>Pseudomonadati</taxon>
        <taxon>Pseudomonadota</taxon>
        <taxon>Gammaproteobacteria</taxon>
        <taxon>Alteromonadales</taxon>
        <taxon>Pseudoalteromonadaceae</taxon>
        <taxon>Pseudoalteromonas</taxon>
    </lineage>
</organism>
<dbReference type="EMBL" id="AUXW01000062">
    <property type="protein sequence ID" value="KKE85274.1"/>
    <property type="molecule type" value="Genomic_DNA"/>
</dbReference>
<feature type="transmembrane region" description="Helical" evidence="1">
    <location>
        <begin position="27"/>
        <end position="44"/>
    </location>
</feature>
<dbReference type="Pfam" id="PF06127">
    <property type="entry name" value="Mpo1-like"/>
    <property type="match status" value="1"/>
</dbReference>
<dbReference type="AlphaFoldDB" id="A0A0F6AIE8"/>
<accession>A0A0F6AIE8</accession>
<dbReference type="Proteomes" id="UP000033434">
    <property type="component" value="Unassembled WGS sequence"/>
</dbReference>
<evidence type="ECO:0000313" key="3">
    <source>
        <dbReference type="Proteomes" id="UP000033434"/>
    </source>
</evidence>
<evidence type="ECO:0008006" key="4">
    <source>
        <dbReference type="Google" id="ProtNLM"/>
    </source>
</evidence>
<dbReference type="PANTHER" id="PTHR34205:SF2">
    <property type="entry name" value="DUF962 DOMAIN-CONTAINING PROTEIN"/>
    <property type="match status" value="1"/>
</dbReference>
<dbReference type="PATRIC" id="fig|1129367.4.peg.692"/>
<gene>
    <name evidence="2" type="ORF">N479_26110</name>
</gene>
<reference evidence="2 3" key="1">
    <citation type="journal article" date="2015" name="BMC Genomics">
        <title>Genome mining reveals unlocked bioactive potential of marine Gram-negative bacteria.</title>
        <authorList>
            <person name="Machado H."/>
            <person name="Sonnenschein E.C."/>
            <person name="Melchiorsen J."/>
            <person name="Gram L."/>
        </authorList>
    </citation>
    <scope>NUCLEOTIDE SEQUENCE [LARGE SCALE GENOMIC DNA]</scope>
    <source>
        <strain evidence="2 3">S4054</strain>
    </source>
</reference>
<comment type="caution">
    <text evidence="2">The sequence shown here is derived from an EMBL/GenBank/DDBJ whole genome shotgun (WGS) entry which is preliminary data.</text>
</comment>